<keyword evidence="3" id="KW-1185">Reference proteome</keyword>
<evidence type="ECO:0000313" key="2">
    <source>
        <dbReference type="EMBL" id="MBT0960580.1"/>
    </source>
</evidence>
<feature type="domain" description="Carrier" evidence="1">
    <location>
        <begin position="1"/>
        <end position="81"/>
    </location>
</feature>
<dbReference type="RefSeq" id="WP_214360335.1">
    <property type="nucleotide sequence ID" value="NZ_JAEKFT010000004.1"/>
</dbReference>
<dbReference type="PROSITE" id="PS50075">
    <property type="entry name" value="CARRIER"/>
    <property type="match status" value="1"/>
</dbReference>
<dbReference type="Gene3D" id="1.10.1200.10">
    <property type="entry name" value="ACP-like"/>
    <property type="match status" value="1"/>
</dbReference>
<organism evidence="2 3">
    <name type="scientific">Denitromonas iodatirespirans</name>
    <dbReference type="NCBI Taxonomy" id="2795389"/>
    <lineage>
        <taxon>Bacteria</taxon>
        <taxon>Pseudomonadati</taxon>
        <taxon>Pseudomonadota</taxon>
        <taxon>Betaproteobacteria</taxon>
        <taxon>Rhodocyclales</taxon>
        <taxon>Zoogloeaceae</taxon>
        <taxon>Denitromonas</taxon>
    </lineage>
</organism>
<dbReference type="InterPro" id="IPR009081">
    <property type="entry name" value="PP-bd_ACP"/>
</dbReference>
<dbReference type="Proteomes" id="UP000694660">
    <property type="component" value="Unassembled WGS sequence"/>
</dbReference>
<proteinExistence type="predicted"/>
<gene>
    <name evidence="2" type="ORF">I8J34_05260</name>
</gene>
<evidence type="ECO:0000259" key="1">
    <source>
        <dbReference type="PROSITE" id="PS50075"/>
    </source>
</evidence>
<evidence type="ECO:0000313" key="3">
    <source>
        <dbReference type="Proteomes" id="UP000694660"/>
    </source>
</evidence>
<name>A0A944H7R6_DENI1</name>
<dbReference type="SUPFAM" id="SSF47336">
    <property type="entry name" value="ACP-like"/>
    <property type="match status" value="1"/>
</dbReference>
<dbReference type="Pfam" id="PF00550">
    <property type="entry name" value="PP-binding"/>
    <property type="match status" value="1"/>
</dbReference>
<sequence length="82" mass="8842">MDIKQQVLQVVDEVLALNGRALAFELDTPLLGAVPELDSMAVVGVINLLEERFGFYVEDDDIDGSTFATVGSLVAFVSGKLR</sequence>
<protein>
    <submittedName>
        <fullName evidence="2">Acyl carrier protein</fullName>
    </submittedName>
</protein>
<accession>A0A944H7R6</accession>
<comment type="caution">
    <text evidence="2">The sequence shown here is derived from an EMBL/GenBank/DDBJ whole genome shotgun (WGS) entry which is preliminary data.</text>
</comment>
<dbReference type="EMBL" id="JAEKFT010000004">
    <property type="protein sequence ID" value="MBT0960580.1"/>
    <property type="molecule type" value="Genomic_DNA"/>
</dbReference>
<dbReference type="AlphaFoldDB" id="A0A944H7R6"/>
<reference evidence="3" key="1">
    <citation type="journal article" date="2022" name="ISME J.">
        <title>Genetic and phylogenetic analysis of dissimilatory iodate-reducing bacteria identifies potential niches across the world's oceans.</title>
        <authorList>
            <person name="Reyes-Umana V."/>
            <person name="Henning Z."/>
            <person name="Lee K."/>
            <person name="Barnum T.P."/>
            <person name="Coates J.D."/>
        </authorList>
    </citation>
    <scope>NUCLEOTIDE SEQUENCE [LARGE SCALE GENOMIC DNA]</scope>
    <source>
        <strain evidence="3">IR12</strain>
    </source>
</reference>
<dbReference type="InterPro" id="IPR036736">
    <property type="entry name" value="ACP-like_sf"/>
</dbReference>